<accession>A0A218XYX5</accession>
<protein>
    <submittedName>
        <fullName evidence="2">Uncharacterized protein</fullName>
    </submittedName>
</protein>
<organism evidence="2 3">
    <name type="scientific">Punica granatum</name>
    <name type="common">Pomegranate</name>
    <dbReference type="NCBI Taxonomy" id="22663"/>
    <lineage>
        <taxon>Eukaryota</taxon>
        <taxon>Viridiplantae</taxon>
        <taxon>Streptophyta</taxon>
        <taxon>Embryophyta</taxon>
        <taxon>Tracheophyta</taxon>
        <taxon>Spermatophyta</taxon>
        <taxon>Magnoliopsida</taxon>
        <taxon>eudicotyledons</taxon>
        <taxon>Gunneridae</taxon>
        <taxon>Pentapetalae</taxon>
        <taxon>rosids</taxon>
        <taxon>malvids</taxon>
        <taxon>Myrtales</taxon>
        <taxon>Lythraceae</taxon>
        <taxon>Punica</taxon>
    </lineage>
</organism>
<feature type="region of interest" description="Disordered" evidence="1">
    <location>
        <begin position="90"/>
        <end position="110"/>
    </location>
</feature>
<feature type="compositionally biased region" description="Basic residues" evidence="1">
    <location>
        <begin position="96"/>
        <end position="108"/>
    </location>
</feature>
<evidence type="ECO:0000313" key="3">
    <source>
        <dbReference type="Proteomes" id="UP000197138"/>
    </source>
</evidence>
<comment type="caution">
    <text evidence="2">The sequence shown here is derived from an EMBL/GenBank/DDBJ whole genome shotgun (WGS) entry which is preliminary data.</text>
</comment>
<sequence length="146" mass="15803">MVLTQSQAQSTHNYLSIGGSAITLMHSYPCNGVQLPPANHQALVNASRESSWVLVDGPQVPVDQNGMLTGSYMTSSTGDTDVDSLVRTQGRDATKRKVGNGKSSKGKKPIAADLDEAVHVVQSLVTGRGTKFDRLKEFKEKEFEIR</sequence>
<evidence type="ECO:0000256" key="1">
    <source>
        <dbReference type="SAM" id="MobiDB-lite"/>
    </source>
</evidence>
<dbReference type="Proteomes" id="UP000197138">
    <property type="component" value="Unassembled WGS sequence"/>
</dbReference>
<proteinExistence type="predicted"/>
<gene>
    <name evidence="2" type="ORF">CDL15_Pgr006485</name>
</gene>
<evidence type="ECO:0000313" key="2">
    <source>
        <dbReference type="EMBL" id="OWM90164.1"/>
    </source>
</evidence>
<dbReference type="EMBL" id="MTKT01000553">
    <property type="protein sequence ID" value="OWM90164.1"/>
    <property type="molecule type" value="Genomic_DNA"/>
</dbReference>
<reference evidence="3" key="1">
    <citation type="journal article" date="2017" name="Plant J.">
        <title>The pomegranate (Punica granatum L.) genome and the genomics of punicalagin biosynthesis.</title>
        <authorList>
            <person name="Qin G."/>
            <person name="Xu C."/>
            <person name="Ming R."/>
            <person name="Tang H."/>
            <person name="Guyot R."/>
            <person name="Kramer E.M."/>
            <person name="Hu Y."/>
            <person name="Yi X."/>
            <person name="Qi Y."/>
            <person name="Xu X."/>
            <person name="Gao Z."/>
            <person name="Pan H."/>
            <person name="Jian J."/>
            <person name="Tian Y."/>
            <person name="Yue Z."/>
            <person name="Xu Y."/>
        </authorList>
    </citation>
    <scope>NUCLEOTIDE SEQUENCE [LARGE SCALE GENOMIC DNA]</scope>
    <source>
        <strain evidence="3">cv. Dabenzi</strain>
    </source>
</reference>
<dbReference type="AlphaFoldDB" id="A0A218XYX5"/>
<name>A0A218XYX5_PUNGR</name>